<organism evidence="1 2">
    <name type="scientific">Bacteroides fragilis str. S36L11</name>
    <dbReference type="NCBI Taxonomy" id="1339327"/>
    <lineage>
        <taxon>Bacteria</taxon>
        <taxon>Pseudomonadati</taxon>
        <taxon>Bacteroidota</taxon>
        <taxon>Bacteroidia</taxon>
        <taxon>Bacteroidales</taxon>
        <taxon>Bacteroidaceae</taxon>
        <taxon>Bacteroides</taxon>
    </lineage>
</organism>
<evidence type="ECO:0000313" key="1">
    <source>
        <dbReference type="EMBL" id="EXZ26580.1"/>
    </source>
</evidence>
<reference evidence="1 2" key="1">
    <citation type="submission" date="2014-02" db="EMBL/GenBank/DDBJ databases">
        <authorList>
            <person name="Sears C."/>
            <person name="Carroll K."/>
            <person name="Sack B.R."/>
            <person name="Qadri F."/>
            <person name="Myers L.L."/>
            <person name="Chung G.-T."/>
            <person name="Escheverria P."/>
            <person name="Fraser C.M."/>
            <person name="Sadzewicz L."/>
            <person name="Shefchek K.A."/>
            <person name="Tallon L."/>
            <person name="Das S.P."/>
            <person name="Daugherty S."/>
            <person name="Mongodin E.F."/>
        </authorList>
    </citation>
    <scope>NUCLEOTIDE SEQUENCE [LARGE SCALE GENOMIC DNA]</scope>
    <source>
        <strain evidence="1 2">S36L11</strain>
    </source>
</reference>
<accession>A0A015WXE7</accession>
<comment type="caution">
    <text evidence="1">The sequence shown here is derived from an EMBL/GenBank/DDBJ whole genome shotgun (WGS) entry which is preliminary data.</text>
</comment>
<dbReference type="PATRIC" id="fig|1339327.3.peg.4793"/>
<dbReference type="Proteomes" id="UP000022082">
    <property type="component" value="Unassembled WGS sequence"/>
</dbReference>
<evidence type="ECO:0000313" key="2">
    <source>
        <dbReference type="Proteomes" id="UP000022082"/>
    </source>
</evidence>
<protein>
    <submittedName>
        <fullName evidence="1">Uncharacterized protein</fullName>
    </submittedName>
</protein>
<dbReference type="EMBL" id="JGDJ01000282">
    <property type="protein sequence ID" value="EXZ26580.1"/>
    <property type="molecule type" value="Genomic_DNA"/>
</dbReference>
<proteinExistence type="predicted"/>
<gene>
    <name evidence="1" type="ORF">M136_4295</name>
</gene>
<name>A0A015WXE7_BACFG</name>
<sequence length="47" mass="5593">MNSQLLSFFFYLNFPHIFPIRAKNTILNECFSLAEHTLPLKRIKPIK</sequence>
<dbReference type="AlphaFoldDB" id="A0A015WXE7"/>